<dbReference type="RefSeq" id="WP_188483910.1">
    <property type="nucleotide sequence ID" value="NZ_BMFC01000016.1"/>
</dbReference>
<accession>A0ABQ1L6E7</accession>
<protein>
    <recommendedName>
        <fullName evidence="3">Phage tail protein</fullName>
    </recommendedName>
</protein>
<dbReference type="PANTHER" id="PTHR35861:SF1">
    <property type="entry name" value="PHAGE TAIL SHEATH PROTEIN"/>
    <property type="match status" value="1"/>
</dbReference>
<dbReference type="PANTHER" id="PTHR35861">
    <property type="match status" value="1"/>
</dbReference>
<proteinExistence type="predicted"/>
<evidence type="ECO:0008006" key="3">
    <source>
        <dbReference type="Google" id="ProtNLM"/>
    </source>
</evidence>
<organism evidence="1 2">
    <name type="scientific">Marivita lacus</name>
    <dbReference type="NCBI Taxonomy" id="1323742"/>
    <lineage>
        <taxon>Bacteria</taxon>
        <taxon>Pseudomonadati</taxon>
        <taxon>Pseudomonadota</taxon>
        <taxon>Alphaproteobacteria</taxon>
        <taxon>Rhodobacterales</taxon>
        <taxon>Roseobacteraceae</taxon>
        <taxon>Marivita</taxon>
    </lineage>
</organism>
<name>A0ABQ1L6E7_9RHOB</name>
<dbReference type="EMBL" id="BMFC01000016">
    <property type="protein sequence ID" value="GGC19686.1"/>
    <property type="molecule type" value="Genomic_DNA"/>
</dbReference>
<keyword evidence="2" id="KW-1185">Reference proteome</keyword>
<comment type="caution">
    <text evidence="1">The sequence shown here is derived from an EMBL/GenBank/DDBJ whole genome shotgun (WGS) entry which is preliminary data.</text>
</comment>
<gene>
    <name evidence="1" type="ORF">GCM10011363_40480</name>
</gene>
<evidence type="ECO:0000313" key="2">
    <source>
        <dbReference type="Proteomes" id="UP000645462"/>
    </source>
</evidence>
<dbReference type="InterPro" id="IPR052042">
    <property type="entry name" value="Tail_sheath_structural"/>
</dbReference>
<reference evidence="2" key="1">
    <citation type="journal article" date="2019" name="Int. J. Syst. Evol. Microbiol.">
        <title>The Global Catalogue of Microorganisms (GCM) 10K type strain sequencing project: providing services to taxonomists for standard genome sequencing and annotation.</title>
        <authorList>
            <consortium name="The Broad Institute Genomics Platform"/>
            <consortium name="The Broad Institute Genome Sequencing Center for Infectious Disease"/>
            <person name="Wu L."/>
            <person name="Ma J."/>
        </authorList>
    </citation>
    <scope>NUCLEOTIDE SEQUENCE [LARGE SCALE GENOMIC DNA]</scope>
    <source>
        <strain evidence="2">CGMCC 1.12478</strain>
    </source>
</reference>
<dbReference type="Proteomes" id="UP000645462">
    <property type="component" value="Unassembled WGS sequence"/>
</dbReference>
<sequence>MSDPTFGLSIQRIDTEPRPPVASDMSVVGIIGTAVDADASAFPLNTPVFLYSDDATKLTALGAAGTLRDAITLVNAQLGAFQAAAKIVVVRVADGEGASAIDETLANIVGDGVTTGLSAFLNAPAELGVTPRLICAPGFTSQRMGGDANPVCAALPAICEKLLAHAVVDGPATTLQDALDWRETISHDRLIPVDPAVRVLSDGITVVQPLSPAVIGVGVRRDHAFQGRPFHSWANQPVQHIVGPSRPIAFSLTDGATEGQSLLAANIGILLRGEMGVESAIGQGGFIFVGTDNAGEDDLWRFYNVTRGRDYIHLMLLRTLRFYLGRFNITGQTIQAVLNTMETALRNLKADGDILGFEVKFLPAQNSPEELRQGRFTVTFAAEEAPVLRYLGIQSARYRPALDAMLDELLAQVGTISG</sequence>
<evidence type="ECO:0000313" key="1">
    <source>
        <dbReference type="EMBL" id="GGC19686.1"/>
    </source>
</evidence>